<feature type="non-terminal residue" evidence="3">
    <location>
        <position position="1"/>
    </location>
</feature>
<keyword evidence="4" id="KW-1185">Reference proteome</keyword>
<reference evidence="3 4" key="1">
    <citation type="submission" date="2019-01" db="EMBL/GenBank/DDBJ databases">
        <title>Draft genome sequences of three monokaryotic isolates of the white-rot basidiomycete fungus Dichomitus squalens.</title>
        <authorList>
            <consortium name="DOE Joint Genome Institute"/>
            <person name="Lopez S.C."/>
            <person name="Andreopoulos B."/>
            <person name="Pangilinan J."/>
            <person name="Lipzen A."/>
            <person name="Riley R."/>
            <person name="Ahrendt S."/>
            <person name="Ng V."/>
            <person name="Barry K."/>
            <person name="Daum C."/>
            <person name="Grigoriev I.V."/>
            <person name="Hilden K.S."/>
            <person name="Makela M.R."/>
            <person name="de Vries R.P."/>
        </authorList>
    </citation>
    <scope>NUCLEOTIDE SEQUENCE [LARGE SCALE GENOMIC DNA]</scope>
    <source>
        <strain evidence="3 4">CBS 464.89</strain>
    </source>
</reference>
<dbReference type="Proteomes" id="UP000292082">
    <property type="component" value="Unassembled WGS sequence"/>
</dbReference>
<evidence type="ECO:0000313" key="3">
    <source>
        <dbReference type="EMBL" id="TBU64236.1"/>
    </source>
</evidence>
<evidence type="ECO:0000313" key="2">
    <source>
        <dbReference type="EMBL" id="TBU54276.1"/>
    </source>
</evidence>
<dbReference type="EMBL" id="ML145087">
    <property type="protein sequence ID" value="TBU64236.1"/>
    <property type="molecule type" value="Genomic_DNA"/>
</dbReference>
<dbReference type="EMBL" id="ML145193">
    <property type="protein sequence ID" value="TBU54276.1"/>
    <property type="molecule type" value="Genomic_DNA"/>
</dbReference>
<gene>
    <name evidence="3" type="ORF">BD310DRAFT_915603</name>
    <name evidence="2" type="ORF">BD310DRAFT_936380</name>
</gene>
<feature type="region of interest" description="Disordered" evidence="1">
    <location>
        <begin position="1"/>
        <end position="24"/>
    </location>
</feature>
<accession>A0A4Q9QAV6</accession>
<dbReference type="AlphaFoldDB" id="A0A4Q9QAV6"/>
<name>A0A4Q9QAV6_9APHY</name>
<feature type="compositionally biased region" description="Basic and acidic residues" evidence="1">
    <location>
        <begin position="174"/>
        <end position="191"/>
    </location>
</feature>
<proteinExistence type="predicted"/>
<evidence type="ECO:0000256" key="1">
    <source>
        <dbReference type="SAM" id="MobiDB-lite"/>
    </source>
</evidence>
<feature type="region of interest" description="Disordered" evidence="1">
    <location>
        <begin position="172"/>
        <end position="191"/>
    </location>
</feature>
<organism evidence="3 4">
    <name type="scientific">Dichomitus squalens</name>
    <dbReference type="NCBI Taxonomy" id="114155"/>
    <lineage>
        <taxon>Eukaryota</taxon>
        <taxon>Fungi</taxon>
        <taxon>Dikarya</taxon>
        <taxon>Basidiomycota</taxon>
        <taxon>Agaricomycotina</taxon>
        <taxon>Agaricomycetes</taxon>
        <taxon>Polyporales</taxon>
        <taxon>Polyporaceae</taxon>
        <taxon>Dichomitus</taxon>
    </lineage>
</organism>
<evidence type="ECO:0000313" key="4">
    <source>
        <dbReference type="Proteomes" id="UP000292082"/>
    </source>
</evidence>
<protein>
    <submittedName>
        <fullName evidence="3">Uncharacterized protein</fullName>
    </submittedName>
</protein>
<sequence>MTGTMCESDEEYEPSQIVGDRGLQETLFSRRTRRSEVERGIAERRTSRLFASGGALDSQTSETQFIQSLEEPEAATDVVHNKTYMSTGVQTDPARDPARENIRMCPCMRALASVEEELRRALATNAIQEHRLQQINSFVQENTDLFLDPTQESQTLIDMAWLTDEYSMVTPTEDAGHETRPQGKHVREDDVGSDVDFERGHFLKVARRS</sequence>